<comment type="caution">
    <text evidence="2">The sequence shown here is derived from an EMBL/GenBank/DDBJ whole genome shotgun (WGS) entry which is preliminary data.</text>
</comment>
<dbReference type="EMBL" id="BAABME010021667">
    <property type="protein sequence ID" value="GAA0163892.1"/>
    <property type="molecule type" value="Genomic_DNA"/>
</dbReference>
<name>A0AAV3QLI9_LITER</name>
<dbReference type="AlphaFoldDB" id="A0AAV3QLI9"/>
<sequence>MAEDSSISTNTSPTPPATSNPTTLPKNKKLNHALAISNIHPRVPVKLDMKNVLYSTWTELFQIHCRSTKLSLLSMSEKFSGSIRQCRIPGPQQSIGPSICFRSYISIVVLELLSASQVLFPHFTKLVECSFLKNQVSLKRSSNKLHNPPWLQNLSKTPLRPLITLERSSAHLQQWTVHSRDQCLGSILKGAGTSIQQVHIFGKTGAQPGMTPLVQQVGPATSPLIILVHGPILPLHVLIHQTTGLGQRIPTIQLHDLVFLAPS</sequence>
<feature type="compositionally biased region" description="Low complexity" evidence="1">
    <location>
        <begin position="1"/>
        <end position="12"/>
    </location>
</feature>
<dbReference type="Proteomes" id="UP001454036">
    <property type="component" value="Unassembled WGS sequence"/>
</dbReference>
<feature type="region of interest" description="Disordered" evidence="1">
    <location>
        <begin position="1"/>
        <end position="25"/>
    </location>
</feature>
<evidence type="ECO:0000256" key="1">
    <source>
        <dbReference type="SAM" id="MobiDB-lite"/>
    </source>
</evidence>
<evidence type="ECO:0000313" key="3">
    <source>
        <dbReference type="Proteomes" id="UP001454036"/>
    </source>
</evidence>
<gene>
    <name evidence="2" type="ORF">LIER_39679</name>
</gene>
<accession>A0AAV3QLI9</accession>
<keyword evidence="3" id="KW-1185">Reference proteome</keyword>
<reference evidence="2 3" key="1">
    <citation type="submission" date="2024-01" db="EMBL/GenBank/DDBJ databases">
        <title>The complete chloroplast genome sequence of Lithospermum erythrorhizon: insights into the phylogenetic relationship among Boraginaceae species and the maternal lineages of purple gromwells.</title>
        <authorList>
            <person name="Okada T."/>
            <person name="Watanabe K."/>
        </authorList>
    </citation>
    <scope>NUCLEOTIDE SEQUENCE [LARGE SCALE GENOMIC DNA]</scope>
</reference>
<protein>
    <submittedName>
        <fullName evidence="2">Uncharacterized protein</fullName>
    </submittedName>
</protein>
<proteinExistence type="predicted"/>
<organism evidence="2 3">
    <name type="scientific">Lithospermum erythrorhizon</name>
    <name type="common">Purple gromwell</name>
    <name type="synonym">Lithospermum officinale var. erythrorhizon</name>
    <dbReference type="NCBI Taxonomy" id="34254"/>
    <lineage>
        <taxon>Eukaryota</taxon>
        <taxon>Viridiplantae</taxon>
        <taxon>Streptophyta</taxon>
        <taxon>Embryophyta</taxon>
        <taxon>Tracheophyta</taxon>
        <taxon>Spermatophyta</taxon>
        <taxon>Magnoliopsida</taxon>
        <taxon>eudicotyledons</taxon>
        <taxon>Gunneridae</taxon>
        <taxon>Pentapetalae</taxon>
        <taxon>asterids</taxon>
        <taxon>lamiids</taxon>
        <taxon>Boraginales</taxon>
        <taxon>Boraginaceae</taxon>
        <taxon>Boraginoideae</taxon>
        <taxon>Lithospermeae</taxon>
        <taxon>Lithospermum</taxon>
    </lineage>
</organism>
<evidence type="ECO:0000313" key="2">
    <source>
        <dbReference type="EMBL" id="GAA0163892.1"/>
    </source>
</evidence>